<sequence length="85" mass="8696">MRRLVCAVAVSIGMLMGCGGAAELDTPEMLDTVEQGLACAYPDMSCPAASICADNDMCRPRCPSSGLCNNGSACRTAANGNAYCP</sequence>
<evidence type="ECO:0008006" key="4">
    <source>
        <dbReference type="Google" id="ProtNLM"/>
    </source>
</evidence>
<dbReference type="Proteomes" id="UP000217289">
    <property type="component" value="Chromosome"/>
</dbReference>
<dbReference type="RefSeq" id="WP_157775002.1">
    <property type="nucleotide sequence ID" value="NZ_CP022163.1"/>
</dbReference>
<proteinExistence type="predicted"/>
<evidence type="ECO:0000256" key="1">
    <source>
        <dbReference type="SAM" id="SignalP"/>
    </source>
</evidence>
<feature type="chain" id="PRO_5012332056" description="Lipoprotein" evidence="1">
    <location>
        <begin position="22"/>
        <end position="85"/>
    </location>
</feature>
<keyword evidence="3" id="KW-1185">Reference proteome</keyword>
<feature type="signal peptide" evidence="1">
    <location>
        <begin position="1"/>
        <end position="21"/>
    </location>
</feature>
<gene>
    <name evidence="2" type="ORF">MEBOL_003072</name>
</gene>
<dbReference type="KEGG" id="mbd:MEBOL_003072"/>
<dbReference type="AlphaFoldDB" id="A0A250IEP8"/>
<evidence type="ECO:0000313" key="2">
    <source>
        <dbReference type="EMBL" id="ATB29617.1"/>
    </source>
</evidence>
<organism evidence="2 3">
    <name type="scientific">Melittangium boletus DSM 14713</name>
    <dbReference type="NCBI Taxonomy" id="1294270"/>
    <lineage>
        <taxon>Bacteria</taxon>
        <taxon>Pseudomonadati</taxon>
        <taxon>Myxococcota</taxon>
        <taxon>Myxococcia</taxon>
        <taxon>Myxococcales</taxon>
        <taxon>Cystobacterineae</taxon>
        <taxon>Archangiaceae</taxon>
        <taxon>Melittangium</taxon>
    </lineage>
</organism>
<keyword evidence="1" id="KW-0732">Signal</keyword>
<evidence type="ECO:0000313" key="3">
    <source>
        <dbReference type="Proteomes" id="UP000217289"/>
    </source>
</evidence>
<dbReference type="OrthoDB" id="5517224at2"/>
<accession>A0A250IEP8</accession>
<name>A0A250IEP8_9BACT</name>
<dbReference type="PROSITE" id="PS51257">
    <property type="entry name" value="PROKAR_LIPOPROTEIN"/>
    <property type="match status" value="1"/>
</dbReference>
<reference evidence="2 3" key="1">
    <citation type="submission" date="2017-06" db="EMBL/GenBank/DDBJ databases">
        <authorList>
            <person name="Kim H.J."/>
            <person name="Triplett B.A."/>
        </authorList>
    </citation>
    <scope>NUCLEOTIDE SEQUENCE [LARGE SCALE GENOMIC DNA]</scope>
    <source>
        <strain evidence="2 3">DSM 14713</strain>
    </source>
</reference>
<dbReference type="EMBL" id="CP022163">
    <property type="protein sequence ID" value="ATB29617.1"/>
    <property type="molecule type" value="Genomic_DNA"/>
</dbReference>
<protein>
    <recommendedName>
        <fullName evidence="4">Lipoprotein</fullName>
    </recommendedName>
</protein>